<name>A0ABP9J637_9MICO</name>
<keyword evidence="1" id="KW-1133">Transmembrane helix</keyword>
<keyword evidence="1" id="KW-0812">Transmembrane</keyword>
<feature type="transmembrane region" description="Helical" evidence="1">
    <location>
        <begin position="84"/>
        <end position="107"/>
    </location>
</feature>
<keyword evidence="3" id="KW-1185">Reference proteome</keyword>
<gene>
    <name evidence="2" type="ORF">GCM10023258_08010</name>
</gene>
<keyword evidence="1" id="KW-0472">Membrane</keyword>
<sequence length="140" mass="14228">MTPSPAALGRRRLAAGVATLVGAGAVGALAGSIGDRPFALTAAVFGAATLAPLGALAWLLLVAPLTVRRDRNPTDNVEHGWVQAAAAGAFTDLLVVLGLGLAVVSVVDPVLETQLVLLAIVVLAMGDASVRYVVLERRSR</sequence>
<evidence type="ECO:0000313" key="3">
    <source>
        <dbReference type="Proteomes" id="UP001500427"/>
    </source>
</evidence>
<protein>
    <recommendedName>
        <fullName evidence="4">Cation efflux family protein</fullName>
    </recommendedName>
</protein>
<evidence type="ECO:0008006" key="4">
    <source>
        <dbReference type="Google" id="ProtNLM"/>
    </source>
</evidence>
<evidence type="ECO:0000256" key="1">
    <source>
        <dbReference type="SAM" id="Phobius"/>
    </source>
</evidence>
<comment type="caution">
    <text evidence="2">The sequence shown here is derived from an EMBL/GenBank/DDBJ whole genome shotgun (WGS) entry which is preliminary data.</text>
</comment>
<dbReference type="RefSeq" id="WP_345506143.1">
    <property type="nucleotide sequence ID" value="NZ_BAABIW010000006.1"/>
</dbReference>
<feature type="transmembrane region" description="Helical" evidence="1">
    <location>
        <begin position="113"/>
        <end position="134"/>
    </location>
</feature>
<feature type="transmembrane region" description="Helical" evidence="1">
    <location>
        <begin position="40"/>
        <end position="63"/>
    </location>
</feature>
<organism evidence="2 3">
    <name type="scientific">Terrabacter aeriphilus</name>
    <dbReference type="NCBI Taxonomy" id="515662"/>
    <lineage>
        <taxon>Bacteria</taxon>
        <taxon>Bacillati</taxon>
        <taxon>Actinomycetota</taxon>
        <taxon>Actinomycetes</taxon>
        <taxon>Micrococcales</taxon>
        <taxon>Intrasporangiaceae</taxon>
        <taxon>Terrabacter</taxon>
    </lineage>
</organism>
<evidence type="ECO:0000313" key="2">
    <source>
        <dbReference type="EMBL" id="GAA5019916.1"/>
    </source>
</evidence>
<reference evidence="3" key="1">
    <citation type="journal article" date="2019" name="Int. J. Syst. Evol. Microbiol.">
        <title>The Global Catalogue of Microorganisms (GCM) 10K type strain sequencing project: providing services to taxonomists for standard genome sequencing and annotation.</title>
        <authorList>
            <consortium name="The Broad Institute Genomics Platform"/>
            <consortium name="The Broad Institute Genome Sequencing Center for Infectious Disease"/>
            <person name="Wu L."/>
            <person name="Ma J."/>
        </authorList>
    </citation>
    <scope>NUCLEOTIDE SEQUENCE [LARGE SCALE GENOMIC DNA]</scope>
    <source>
        <strain evidence="3">JCM 17687</strain>
    </source>
</reference>
<proteinExistence type="predicted"/>
<accession>A0ABP9J637</accession>
<dbReference type="Proteomes" id="UP001500427">
    <property type="component" value="Unassembled WGS sequence"/>
</dbReference>
<dbReference type="EMBL" id="BAABIW010000006">
    <property type="protein sequence ID" value="GAA5019916.1"/>
    <property type="molecule type" value="Genomic_DNA"/>
</dbReference>